<comment type="cofactor">
    <cofactor evidence="1">
        <name>[4Fe-4S] cluster</name>
        <dbReference type="ChEBI" id="CHEBI:49883"/>
    </cofactor>
</comment>
<evidence type="ECO:0000259" key="7">
    <source>
        <dbReference type="PROSITE" id="PS51918"/>
    </source>
</evidence>
<dbReference type="PROSITE" id="PS01305">
    <property type="entry name" value="MOAA_NIFB_PQQE"/>
    <property type="match status" value="1"/>
</dbReference>
<dbReference type="Pfam" id="PF04055">
    <property type="entry name" value="Radical_SAM"/>
    <property type="match status" value="1"/>
</dbReference>
<dbReference type="GO" id="GO:0051539">
    <property type="term" value="F:4 iron, 4 sulfur cluster binding"/>
    <property type="evidence" value="ECO:0007669"/>
    <property type="project" value="UniProtKB-KW"/>
</dbReference>
<evidence type="ECO:0000256" key="2">
    <source>
        <dbReference type="ARBA" id="ARBA00022485"/>
    </source>
</evidence>
<gene>
    <name evidence="8" type="ORF">S01H4_50697</name>
</gene>
<sequence>MRYYLRAAVNGCLCEHEKREAVTYYEFKSEFNEYPVLSEIALTYRCNLNCEFCYVGDKKYGELNTNDTKKILFKIYHEAKVPSVSFTGGEPLLRKDIRTLVEYAAKIGLWINVITNGTLLTREIVENLKKAGLSSAQVSIEGPNSAIHDAITGIPGSFNRTVRGLKLLLEADIPVHTNTTVSRNNVNHLEKILLLAKKIGLSRLSMNLLIPCGSAFSKKIKKFRSANVG</sequence>
<evidence type="ECO:0000313" key="8">
    <source>
        <dbReference type="EMBL" id="GAG93505.1"/>
    </source>
</evidence>
<keyword evidence="3" id="KW-0949">S-adenosyl-L-methionine</keyword>
<dbReference type="Gene3D" id="3.20.20.70">
    <property type="entry name" value="Aldolase class I"/>
    <property type="match status" value="1"/>
</dbReference>
<dbReference type="InterPro" id="IPR006638">
    <property type="entry name" value="Elp3/MiaA/NifB-like_rSAM"/>
</dbReference>
<dbReference type="SFLD" id="SFLDG01386">
    <property type="entry name" value="main_SPASM_domain-containing"/>
    <property type="match status" value="1"/>
</dbReference>
<dbReference type="SFLD" id="SFLDG01067">
    <property type="entry name" value="SPASM/twitch_domain_containing"/>
    <property type="match status" value="1"/>
</dbReference>
<name>X1BER2_9ZZZZ</name>
<accession>X1BER2</accession>
<keyword evidence="6" id="KW-0411">Iron-sulfur</keyword>
<dbReference type="PANTHER" id="PTHR11228:SF34">
    <property type="entry name" value="TUNGSTEN-CONTAINING ALDEHYDE FERREDOXIN OXIDOREDUCTASE COFACTOR MODIFYING PROTEIN"/>
    <property type="match status" value="1"/>
</dbReference>
<dbReference type="InterPro" id="IPR058240">
    <property type="entry name" value="rSAM_sf"/>
</dbReference>
<comment type="caution">
    <text evidence="8">The sequence shown here is derived from an EMBL/GenBank/DDBJ whole genome shotgun (WGS) entry which is preliminary data.</text>
</comment>
<organism evidence="8">
    <name type="scientific">marine sediment metagenome</name>
    <dbReference type="NCBI Taxonomy" id="412755"/>
    <lineage>
        <taxon>unclassified sequences</taxon>
        <taxon>metagenomes</taxon>
        <taxon>ecological metagenomes</taxon>
    </lineage>
</organism>
<feature type="non-terminal residue" evidence="8">
    <location>
        <position position="229"/>
    </location>
</feature>
<reference evidence="8" key="1">
    <citation type="journal article" date="2014" name="Front. Microbiol.">
        <title>High frequency of phylogenetically diverse reductive dehalogenase-homologous genes in deep subseafloor sedimentary metagenomes.</title>
        <authorList>
            <person name="Kawai M."/>
            <person name="Futagami T."/>
            <person name="Toyoda A."/>
            <person name="Takaki Y."/>
            <person name="Nishi S."/>
            <person name="Hori S."/>
            <person name="Arai W."/>
            <person name="Tsubouchi T."/>
            <person name="Morono Y."/>
            <person name="Uchiyama I."/>
            <person name="Ito T."/>
            <person name="Fujiyama A."/>
            <person name="Inagaki F."/>
            <person name="Takami H."/>
        </authorList>
    </citation>
    <scope>NUCLEOTIDE SEQUENCE</scope>
    <source>
        <strain evidence="8">Expedition CK06-06</strain>
    </source>
</reference>
<keyword evidence="4" id="KW-0479">Metal-binding</keyword>
<keyword evidence="5" id="KW-0408">Iron</keyword>
<dbReference type="GO" id="GO:0003824">
    <property type="term" value="F:catalytic activity"/>
    <property type="evidence" value="ECO:0007669"/>
    <property type="project" value="InterPro"/>
</dbReference>
<evidence type="ECO:0000256" key="6">
    <source>
        <dbReference type="ARBA" id="ARBA00023014"/>
    </source>
</evidence>
<dbReference type="AlphaFoldDB" id="X1BER2"/>
<feature type="domain" description="Radical SAM core" evidence="7">
    <location>
        <begin position="32"/>
        <end position="229"/>
    </location>
</feature>
<proteinExistence type="predicted"/>
<dbReference type="InterPro" id="IPR013785">
    <property type="entry name" value="Aldolase_TIM"/>
</dbReference>
<dbReference type="SUPFAM" id="SSF102114">
    <property type="entry name" value="Radical SAM enzymes"/>
    <property type="match status" value="1"/>
</dbReference>
<evidence type="ECO:0000256" key="4">
    <source>
        <dbReference type="ARBA" id="ARBA00022723"/>
    </source>
</evidence>
<dbReference type="InterPro" id="IPR050377">
    <property type="entry name" value="Radical_SAM_PqqE_MftC-like"/>
</dbReference>
<dbReference type="PANTHER" id="PTHR11228">
    <property type="entry name" value="RADICAL SAM DOMAIN PROTEIN"/>
    <property type="match status" value="1"/>
</dbReference>
<dbReference type="CDD" id="cd01335">
    <property type="entry name" value="Radical_SAM"/>
    <property type="match status" value="1"/>
</dbReference>
<evidence type="ECO:0000256" key="5">
    <source>
        <dbReference type="ARBA" id="ARBA00023004"/>
    </source>
</evidence>
<dbReference type="GO" id="GO:0046872">
    <property type="term" value="F:metal ion binding"/>
    <property type="evidence" value="ECO:0007669"/>
    <property type="project" value="UniProtKB-KW"/>
</dbReference>
<dbReference type="SFLD" id="SFLDS00029">
    <property type="entry name" value="Radical_SAM"/>
    <property type="match status" value="1"/>
</dbReference>
<evidence type="ECO:0000256" key="3">
    <source>
        <dbReference type="ARBA" id="ARBA00022691"/>
    </source>
</evidence>
<dbReference type="EMBL" id="BART01028806">
    <property type="protein sequence ID" value="GAG93505.1"/>
    <property type="molecule type" value="Genomic_DNA"/>
</dbReference>
<dbReference type="PROSITE" id="PS51918">
    <property type="entry name" value="RADICAL_SAM"/>
    <property type="match status" value="1"/>
</dbReference>
<dbReference type="GO" id="GO:0032324">
    <property type="term" value="P:molybdopterin cofactor biosynthetic process"/>
    <property type="evidence" value="ECO:0007669"/>
    <property type="project" value="UniProtKB-ARBA"/>
</dbReference>
<protein>
    <recommendedName>
        <fullName evidence="7">Radical SAM core domain-containing protein</fullName>
    </recommendedName>
</protein>
<dbReference type="InterPro" id="IPR007197">
    <property type="entry name" value="rSAM"/>
</dbReference>
<dbReference type="InterPro" id="IPR000385">
    <property type="entry name" value="MoaA_NifB_PqqE_Fe-S-bd_CS"/>
</dbReference>
<keyword evidence="2" id="KW-0004">4Fe-4S</keyword>
<evidence type="ECO:0000256" key="1">
    <source>
        <dbReference type="ARBA" id="ARBA00001966"/>
    </source>
</evidence>
<dbReference type="SMART" id="SM00729">
    <property type="entry name" value="Elp3"/>
    <property type="match status" value="1"/>
</dbReference>